<feature type="transmembrane region" description="Helical" evidence="6">
    <location>
        <begin position="438"/>
        <end position="456"/>
    </location>
</feature>
<evidence type="ECO:0000256" key="3">
    <source>
        <dbReference type="ARBA" id="ARBA00022692"/>
    </source>
</evidence>
<evidence type="ECO:0000313" key="7">
    <source>
        <dbReference type="EMBL" id="MCC2129811.1"/>
    </source>
</evidence>
<dbReference type="RefSeq" id="WP_302929048.1">
    <property type="nucleotide sequence ID" value="NZ_JAJEPW010000027.1"/>
</dbReference>
<dbReference type="PANTHER" id="PTHR30250">
    <property type="entry name" value="PST FAMILY PREDICTED COLANIC ACID TRANSPORTER"/>
    <property type="match status" value="1"/>
</dbReference>
<organism evidence="7 8">
    <name type="scientific">Brotocaccenecus cirricatena</name>
    <dbReference type="NCBI Taxonomy" id="3064195"/>
    <lineage>
        <taxon>Bacteria</taxon>
        <taxon>Bacillati</taxon>
        <taxon>Bacillota</taxon>
        <taxon>Clostridia</taxon>
        <taxon>Eubacteriales</taxon>
        <taxon>Oscillospiraceae</taxon>
        <taxon>Brotocaccenecus</taxon>
    </lineage>
</organism>
<feature type="transmembrane region" description="Helical" evidence="6">
    <location>
        <begin position="376"/>
        <end position="393"/>
    </location>
</feature>
<dbReference type="Proteomes" id="UP001199319">
    <property type="component" value="Unassembled WGS sequence"/>
</dbReference>
<dbReference type="EMBL" id="JAJEPW010000027">
    <property type="protein sequence ID" value="MCC2129811.1"/>
    <property type="molecule type" value="Genomic_DNA"/>
</dbReference>
<proteinExistence type="predicted"/>
<feature type="transmembrane region" description="Helical" evidence="6">
    <location>
        <begin position="306"/>
        <end position="326"/>
    </location>
</feature>
<evidence type="ECO:0000313" key="8">
    <source>
        <dbReference type="Proteomes" id="UP001199319"/>
    </source>
</evidence>
<evidence type="ECO:0000256" key="2">
    <source>
        <dbReference type="ARBA" id="ARBA00022475"/>
    </source>
</evidence>
<feature type="transmembrane region" description="Helical" evidence="6">
    <location>
        <begin position="12"/>
        <end position="37"/>
    </location>
</feature>
<keyword evidence="8" id="KW-1185">Reference proteome</keyword>
<comment type="caution">
    <text evidence="7">The sequence shown here is derived from an EMBL/GenBank/DDBJ whole genome shotgun (WGS) entry which is preliminary data.</text>
</comment>
<reference evidence="7" key="1">
    <citation type="submission" date="2021-10" db="EMBL/GenBank/DDBJ databases">
        <title>Anaerobic single-cell dispensing facilitates the cultivation of human gut bacteria.</title>
        <authorList>
            <person name="Afrizal A."/>
        </authorList>
    </citation>
    <scope>NUCLEOTIDE SEQUENCE</scope>
    <source>
        <strain evidence="7">CLA-AA-H272</strain>
    </source>
</reference>
<feature type="transmembrane region" description="Helical" evidence="6">
    <location>
        <begin position="181"/>
        <end position="198"/>
    </location>
</feature>
<feature type="transmembrane region" description="Helical" evidence="6">
    <location>
        <begin position="43"/>
        <end position="70"/>
    </location>
</feature>
<evidence type="ECO:0000256" key="6">
    <source>
        <dbReference type="SAM" id="Phobius"/>
    </source>
</evidence>
<feature type="transmembrane region" description="Helical" evidence="6">
    <location>
        <begin position="338"/>
        <end position="355"/>
    </location>
</feature>
<feature type="transmembrane region" description="Helical" evidence="6">
    <location>
        <begin position="468"/>
        <end position="488"/>
    </location>
</feature>
<name>A0AAE3AC20_9FIRM</name>
<dbReference type="GO" id="GO:0005886">
    <property type="term" value="C:plasma membrane"/>
    <property type="evidence" value="ECO:0007669"/>
    <property type="project" value="UniProtKB-SubCell"/>
</dbReference>
<keyword evidence="4 6" id="KW-1133">Transmembrane helix</keyword>
<feature type="transmembrane region" description="Helical" evidence="6">
    <location>
        <begin position="91"/>
        <end position="113"/>
    </location>
</feature>
<dbReference type="PANTHER" id="PTHR30250:SF26">
    <property type="entry name" value="PSMA PROTEIN"/>
    <property type="match status" value="1"/>
</dbReference>
<dbReference type="AlphaFoldDB" id="A0AAE3AC20"/>
<evidence type="ECO:0000256" key="5">
    <source>
        <dbReference type="ARBA" id="ARBA00023136"/>
    </source>
</evidence>
<comment type="subcellular location">
    <subcellularLocation>
        <location evidence="1">Cell membrane</location>
        <topology evidence="1">Multi-pass membrane protein</topology>
    </subcellularLocation>
</comment>
<keyword evidence="5 6" id="KW-0472">Membrane</keyword>
<evidence type="ECO:0000256" key="4">
    <source>
        <dbReference type="ARBA" id="ARBA00022989"/>
    </source>
</evidence>
<evidence type="ECO:0000256" key="1">
    <source>
        <dbReference type="ARBA" id="ARBA00004651"/>
    </source>
</evidence>
<evidence type="ECO:0008006" key="9">
    <source>
        <dbReference type="Google" id="ProtNLM"/>
    </source>
</evidence>
<gene>
    <name evidence="7" type="ORF">LKD37_09815</name>
</gene>
<keyword evidence="3 6" id="KW-0812">Transmembrane</keyword>
<feature type="transmembrane region" description="Helical" evidence="6">
    <location>
        <begin position="125"/>
        <end position="142"/>
    </location>
</feature>
<feature type="transmembrane region" description="Helical" evidence="6">
    <location>
        <begin position="399"/>
        <end position="417"/>
    </location>
</feature>
<keyword evidence="2" id="KW-1003">Cell membrane</keyword>
<feature type="transmembrane region" description="Helical" evidence="6">
    <location>
        <begin position="275"/>
        <end position="294"/>
    </location>
</feature>
<protein>
    <recommendedName>
        <fullName evidence="9">Polysaccharide biosynthesis protein</fullName>
    </recommendedName>
</protein>
<sequence length="520" mass="57618">MSRLENSAKNIVFSFGNTILASILGFISRTVFIHILGTDYLGLAGLLGNVLGFLSISELGIATAIGFSLYKPLAEKDYKVVSSLMSLYRKAYSIVGTIVLISGILLFFFLDFFIPVDQQPAGTDFAYFAFLANTVVSYFLAYKTTLISSDNQAFRLVPINMAVNTAQTVLQILVLALTRNYVVYLSVQIVCSIILMALQNIYITGKYSEVDFSSKDKLPSEKTAEIKRNVSGLIIAKIGDYLVNSTDNLIITKLVSLAATGIYSNYLLIRNMINGFIATLFNGITASMGNVVAVENDEKKLEIFDTVFFCAFLIYSIEATCFMSLYNLFIGDIWIGRNYTFSAGTVAVIVLNNYLTGLRIPLITMKGAAGKYLEDTWIPFGFAIVNLVASILLAKPFGVAGVFLGTIIGSLCTADWYRPFVIYRTVFHAPVKKYFRKYMVYLLLGIGYIALTYWLNAQIHLSNAYLLFLVRGIVSVSVPILLSCALFYRTTEFDAIKTLTIRLVRGTAARLHSRREDSNG</sequence>
<accession>A0AAE3AC20</accession>
<dbReference type="InterPro" id="IPR050833">
    <property type="entry name" value="Poly_Biosynth_Transport"/>
</dbReference>